<reference evidence="2" key="1">
    <citation type="submission" date="2022-02" db="EMBL/GenBank/DDBJ databases">
        <authorList>
            <person name="Giguere J D."/>
        </authorList>
    </citation>
    <scope>NUCLEOTIDE SEQUENCE</scope>
    <source>
        <strain evidence="2">CCAP 1055/1</strain>
    </source>
</reference>
<gene>
    <name evidence="2" type="ORF">PTTT1_LOCUS50846</name>
</gene>
<protein>
    <submittedName>
        <fullName evidence="2">Uncharacterized protein</fullName>
    </submittedName>
</protein>
<dbReference type="AlphaFoldDB" id="A0A8J9T6J8"/>
<name>A0A8J9T6J8_PHATR</name>
<dbReference type="EMBL" id="OU594948">
    <property type="protein sequence ID" value="CAG9293220.1"/>
    <property type="molecule type" value="Genomic_DNA"/>
</dbReference>
<dbReference type="Proteomes" id="UP000836788">
    <property type="component" value="Chromosome 7"/>
</dbReference>
<proteinExistence type="predicted"/>
<feature type="compositionally biased region" description="Low complexity" evidence="1">
    <location>
        <begin position="1"/>
        <end position="11"/>
    </location>
</feature>
<accession>A0A8J9T6J8</accession>
<evidence type="ECO:0000256" key="1">
    <source>
        <dbReference type="SAM" id="MobiDB-lite"/>
    </source>
</evidence>
<evidence type="ECO:0000313" key="2">
    <source>
        <dbReference type="EMBL" id="CAG9293220.1"/>
    </source>
</evidence>
<feature type="region of interest" description="Disordered" evidence="1">
    <location>
        <begin position="1"/>
        <end position="75"/>
    </location>
</feature>
<sequence>MTTMTSTMPSTRNALRVDTRGPTSRKPLPKVQPTPPIRNSSGGRKSIDRTSQHANKVTSQTQMSSSAQTKQEEMDSTLAQLKATLSRFTRSNNRKLVLQTLHNYRYLKCIPLESLPVAPSSQAAWQELETQVCARPLILNQLQLAPTNELTTTLYSLCEKLCTDLPITAASVCSSIIVKINQDSAATDVYFQLNAILGSQELILQQPPSLAHTNNTKVTGNAPKQTPTQLDLYKADGVLHGRLTHRLAVGVFRKSDLSNSKPWFWLTATVMERFNVSTGTSCRQVFVHVPAF</sequence>
<organism evidence="2">
    <name type="scientific">Phaeodactylum tricornutum</name>
    <name type="common">Diatom</name>
    <dbReference type="NCBI Taxonomy" id="2850"/>
    <lineage>
        <taxon>Eukaryota</taxon>
        <taxon>Sar</taxon>
        <taxon>Stramenopiles</taxon>
        <taxon>Ochrophyta</taxon>
        <taxon>Bacillariophyta</taxon>
        <taxon>Bacillariophyceae</taxon>
        <taxon>Bacillariophycidae</taxon>
        <taxon>Naviculales</taxon>
        <taxon>Phaeodactylaceae</taxon>
        <taxon>Phaeodactylum</taxon>
    </lineage>
</organism>
<feature type="compositionally biased region" description="Low complexity" evidence="1">
    <location>
        <begin position="58"/>
        <end position="69"/>
    </location>
</feature>